<name>A0ABN1IDW9_9GAMM</name>
<organism evidence="1 2">
    <name type="scientific">Dokdonella soli</name>
    <dbReference type="NCBI Taxonomy" id="529810"/>
    <lineage>
        <taxon>Bacteria</taxon>
        <taxon>Pseudomonadati</taxon>
        <taxon>Pseudomonadota</taxon>
        <taxon>Gammaproteobacteria</taxon>
        <taxon>Lysobacterales</taxon>
        <taxon>Rhodanobacteraceae</taxon>
        <taxon>Dokdonella</taxon>
    </lineage>
</organism>
<protein>
    <submittedName>
        <fullName evidence="1">Uncharacterized protein</fullName>
    </submittedName>
</protein>
<dbReference type="EMBL" id="BAAAEU010000005">
    <property type="protein sequence ID" value="GAA0709618.1"/>
    <property type="molecule type" value="Genomic_DNA"/>
</dbReference>
<comment type="caution">
    <text evidence="1">The sequence shown here is derived from an EMBL/GenBank/DDBJ whole genome shotgun (WGS) entry which is preliminary data.</text>
</comment>
<proteinExistence type="predicted"/>
<evidence type="ECO:0000313" key="2">
    <source>
        <dbReference type="Proteomes" id="UP001501523"/>
    </source>
</evidence>
<accession>A0ABN1IDW9</accession>
<sequence>MVTITFPDENNRPAAGAALAATFDASRPVLTGYYHNADPKSDDFAMVRLQSDLIFADSFDP</sequence>
<dbReference type="Proteomes" id="UP001501523">
    <property type="component" value="Unassembled WGS sequence"/>
</dbReference>
<evidence type="ECO:0000313" key="1">
    <source>
        <dbReference type="EMBL" id="GAA0709618.1"/>
    </source>
</evidence>
<keyword evidence="2" id="KW-1185">Reference proteome</keyword>
<reference evidence="1 2" key="1">
    <citation type="journal article" date="2019" name="Int. J. Syst. Evol. Microbiol.">
        <title>The Global Catalogue of Microorganisms (GCM) 10K type strain sequencing project: providing services to taxonomists for standard genome sequencing and annotation.</title>
        <authorList>
            <consortium name="The Broad Institute Genomics Platform"/>
            <consortium name="The Broad Institute Genome Sequencing Center for Infectious Disease"/>
            <person name="Wu L."/>
            <person name="Ma J."/>
        </authorList>
    </citation>
    <scope>NUCLEOTIDE SEQUENCE [LARGE SCALE GENOMIC DNA]</scope>
    <source>
        <strain evidence="1 2">JCM 15421</strain>
    </source>
</reference>
<gene>
    <name evidence="1" type="ORF">GCM10009105_10170</name>
</gene>